<proteinExistence type="predicted"/>
<dbReference type="GO" id="GO:0003677">
    <property type="term" value="F:DNA binding"/>
    <property type="evidence" value="ECO:0007669"/>
    <property type="project" value="InterPro"/>
</dbReference>
<gene>
    <name evidence="1" type="ORF">S12H4_16432</name>
</gene>
<feature type="non-terminal residue" evidence="1">
    <location>
        <position position="1"/>
    </location>
</feature>
<protein>
    <submittedName>
        <fullName evidence="1">Uncharacterized protein</fullName>
    </submittedName>
</protein>
<dbReference type="InterPro" id="IPR013762">
    <property type="entry name" value="Integrase-like_cat_sf"/>
</dbReference>
<dbReference type="AlphaFoldDB" id="X1RCS1"/>
<organism evidence="1">
    <name type="scientific">marine sediment metagenome</name>
    <dbReference type="NCBI Taxonomy" id="412755"/>
    <lineage>
        <taxon>unclassified sequences</taxon>
        <taxon>metagenomes</taxon>
        <taxon>ecological metagenomes</taxon>
    </lineage>
</organism>
<dbReference type="GO" id="GO:0006310">
    <property type="term" value="P:DNA recombination"/>
    <property type="evidence" value="ECO:0007669"/>
    <property type="project" value="InterPro"/>
</dbReference>
<dbReference type="Gene3D" id="1.10.443.10">
    <property type="entry name" value="Intergrase catalytic core"/>
    <property type="match status" value="1"/>
</dbReference>
<sequence>GIPLERVSEIAGHTRLDTTMKLYGRLKAEKRTKLLVDF</sequence>
<accession>X1RCS1</accession>
<name>X1RCS1_9ZZZZ</name>
<reference evidence="1" key="1">
    <citation type="journal article" date="2014" name="Front. Microbiol.">
        <title>High frequency of phylogenetically diverse reductive dehalogenase-homologous genes in deep subseafloor sedimentary metagenomes.</title>
        <authorList>
            <person name="Kawai M."/>
            <person name="Futagami T."/>
            <person name="Toyoda A."/>
            <person name="Takaki Y."/>
            <person name="Nishi S."/>
            <person name="Hori S."/>
            <person name="Arai W."/>
            <person name="Tsubouchi T."/>
            <person name="Morono Y."/>
            <person name="Uchiyama I."/>
            <person name="Ito T."/>
            <person name="Fujiyama A."/>
            <person name="Inagaki F."/>
            <person name="Takami H."/>
        </authorList>
    </citation>
    <scope>NUCLEOTIDE SEQUENCE</scope>
    <source>
        <strain evidence="1">Expedition CK06-06</strain>
    </source>
</reference>
<comment type="caution">
    <text evidence="1">The sequence shown here is derived from an EMBL/GenBank/DDBJ whole genome shotgun (WGS) entry which is preliminary data.</text>
</comment>
<dbReference type="GO" id="GO:0015074">
    <property type="term" value="P:DNA integration"/>
    <property type="evidence" value="ECO:0007669"/>
    <property type="project" value="InterPro"/>
</dbReference>
<evidence type="ECO:0000313" key="1">
    <source>
        <dbReference type="EMBL" id="GAI78368.1"/>
    </source>
</evidence>
<dbReference type="EMBL" id="BARW01007946">
    <property type="protein sequence ID" value="GAI78368.1"/>
    <property type="molecule type" value="Genomic_DNA"/>
</dbReference>